<evidence type="ECO:0000256" key="1">
    <source>
        <dbReference type="ARBA" id="ARBA00004123"/>
    </source>
</evidence>
<dbReference type="AlphaFoldDB" id="A0A835AZ69"/>
<dbReference type="GO" id="GO:0008270">
    <property type="term" value="F:zinc ion binding"/>
    <property type="evidence" value="ECO:0007669"/>
    <property type="project" value="InterPro"/>
</dbReference>
<dbReference type="GO" id="GO:0032044">
    <property type="term" value="C:DSIF complex"/>
    <property type="evidence" value="ECO:0007669"/>
    <property type="project" value="TreeGrafter"/>
</dbReference>
<dbReference type="CDD" id="cd07973">
    <property type="entry name" value="Spt4"/>
    <property type="match status" value="1"/>
</dbReference>
<evidence type="ECO:0000313" key="8">
    <source>
        <dbReference type="Proteomes" id="UP000636709"/>
    </source>
</evidence>
<dbReference type="InterPro" id="IPR009287">
    <property type="entry name" value="Spt4"/>
</dbReference>
<keyword evidence="3" id="KW-0804">Transcription</keyword>
<organism evidence="7 8">
    <name type="scientific">Digitaria exilis</name>
    <dbReference type="NCBI Taxonomy" id="1010633"/>
    <lineage>
        <taxon>Eukaryota</taxon>
        <taxon>Viridiplantae</taxon>
        <taxon>Streptophyta</taxon>
        <taxon>Embryophyta</taxon>
        <taxon>Tracheophyta</taxon>
        <taxon>Spermatophyta</taxon>
        <taxon>Magnoliopsida</taxon>
        <taxon>Liliopsida</taxon>
        <taxon>Poales</taxon>
        <taxon>Poaceae</taxon>
        <taxon>PACMAD clade</taxon>
        <taxon>Panicoideae</taxon>
        <taxon>Panicodae</taxon>
        <taxon>Paniceae</taxon>
        <taxon>Anthephorinae</taxon>
        <taxon>Digitaria</taxon>
    </lineage>
</organism>
<evidence type="ECO:0000256" key="5">
    <source>
        <dbReference type="SAM" id="MobiDB-lite"/>
    </source>
</evidence>
<comment type="subcellular location">
    <subcellularLocation>
        <location evidence="1">Nucleus</location>
    </subcellularLocation>
</comment>
<proteinExistence type="inferred from homology"/>
<name>A0A835AZ69_9POAL</name>
<keyword evidence="4" id="KW-0539">Nucleus</keyword>
<feature type="region of interest" description="Disordered" evidence="5">
    <location>
        <begin position="1"/>
        <end position="21"/>
    </location>
</feature>
<dbReference type="PANTHER" id="PTHR12882:SF1">
    <property type="entry name" value="TRANSCRIPTION ELONGATION FACTOR SPT4"/>
    <property type="match status" value="1"/>
</dbReference>
<dbReference type="GO" id="GO:0000993">
    <property type="term" value="F:RNA polymerase II complex binding"/>
    <property type="evidence" value="ECO:0007669"/>
    <property type="project" value="TreeGrafter"/>
</dbReference>
<dbReference type="InterPro" id="IPR038510">
    <property type="entry name" value="Spt4_sf"/>
</dbReference>
<evidence type="ECO:0000313" key="7">
    <source>
        <dbReference type="EMBL" id="KAF8679241.1"/>
    </source>
</evidence>
<dbReference type="SUPFAM" id="SSF63393">
    <property type="entry name" value="RNA polymerase subunits"/>
    <property type="match status" value="1"/>
</dbReference>
<gene>
    <name evidence="7" type="ORF">HU200_046016</name>
</gene>
<feature type="domain" description="Spt4/RpoE2 zinc finger" evidence="6">
    <location>
        <begin position="28"/>
        <end position="131"/>
    </location>
</feature>
<comment type="similarity">
    <text evidence="2">Belongs to the SPT4 family.</text>
</comment>
<reference evidence="7" key="1">
    <citation type="submission" date="2020-07" db="EMBL/GenBank/DDBJ databases">
        <title>Genome sequence and genetic diversity analysis of an under-domesticated orphan crop, white fonio (Digitaria exilis).</title>
        <authorList>
            <person name="Bennetzen J.L."/>
            <person name="Chen S."/>
            <person name="Ma X."/>
            <person name="Wang X."/>
            <person name="Yssel A.E.J."/>
            <person name="Chaluvadi S.R."/>
            <person name="Johnson M."/>
            <person name="Gangashetty P."/>
            <person name="Hamidou F."/>
            <person name="Sanogo M.D."/>
            <person name="Zwaenepoel A."/>
            <person name="Wallace J."/>
            <person name="Van De Peer Y."/>
            <person name="Van Deynze A."/>
        </authorList>
    </citation>
    <scope>NUCLEOTIDE SEQUENCE</scope>
    <source>
        <tissue evidence="7">Leaves</tissue>
    </source>
</reference>
<dbReference type="EMBL" id="JACEFO010002125">
    <property type="protein sequence ID" value="KAF8679241.1"/>
    <property type="molecule type" value="Genomic_DNA"/>
</dbReference>
<dbReference type="SMART" id="SM01389">
    <property type="entry name" value="Spt4"/>
    <property type="match status" value="1"/>
</dbReference>
<evidence type="ECO:0000259" key="6">
    <source>
        <dbReference type="SMART" id="SM01389"/>
    </source>
</evidence>
<dbReference type="OrthoDB" id="248751at2759"/>
<accession>A0A835AZ69</accession>
<keyword evidence="8" id="KW-1185">Reference proteome</keyword>
<dbReference type="GO" id="GO:0006355">
    <property type="term" value="P:regulation of DNA-templated transcription"/>
    <property type="evidence" value="ECO:0007669"/>
    <property type="project" value="InterPro"/>
</dbReference>
<dbReference type="InterPro" id="IPR029040">
    <property type="entry name" value="RPABC4/Spt4"/>
</dbReference>
<evidence type="ECO:0000256" key="2">
    <source>
        <dbReference type="ARBA" id="ARBA00010464"/>
    </source>
</evidence>
<evidence type="ECO:0000256" key="3">
    <source>
        <dbReference type="ARBA" id="ARBA00023163"/>
    </source>
</evidence>
<protein>
    <recommendedName>
        <fullName evidence="6">Spt4/RpoE2 zinc finger domain-containing protein</fullName>
    </recommendedName>
</protein>
<evidence type="ECO:0000256" key="4">
    <source>
        <dbReference type="ARBA" id="ARBA00023242"/>
    </source>
</evidence>
<dbReference type="Pfam" id="PF06093">
    <property type="entry name" value="Spt4"/>
    <property type="match status" value="1"/>
</dbReference>
<dbReference type="GO" id="GO:0140673">
    <property type="term" value="P:transcription elongation-coupled chromatin remodeling"/>
    <property type="evidence" value="ECO:0007669"/>
    <property type="project" value="InterPro"/>
</dbReference>
<dbReference type="Gene3D" id="3.30.40.210">
    <property type="match status" value="1"/>
</dbReference>
<dbReference type="Proteomes" id="UP000636709">
    <property type="component" value="Unassembled WGS sequence"/>
</dbReference>
<sequence length="185" mass="21021">MRGGGGGMMDDDERPTHAQIPTSFGPELRACLRCRLVKTYDQVPFLCRLLLHPLPPRVYRGGSVGVPARPRENGCENCPFLEMERENENVVNCTTPNFTGIISLMDPSRSWAARWLRIGRFIPGCYTLAVSEELPEEYQVKPHTQYFRSTQYCDAMHFLETSCFCSSPQGICQDNNVQYVPPKRV</sequence>
<comment type="caution">
    <text evidence="7">The sequence shown here is derived from an EMBL/GenBank/DDBJ whole genome shotgun (WGS) entry which is preliminary data.</text>
</comment>
<dbReference type="PANTHER" id="PTHR12882">
    <property type="entry name" value="SUPPRESSOR OF TY 4"/>
    <property type="match status" value="1"/>
</dbReference>
<dbReference type="InterPro" id="IPR022800">
    <property type="entry name" value="Spt4/RpoE2_Znf"/>
</dbReference>